<evidence type="ECO:0000313" key="2">
    <source>
        <dbReference type="Proteomes" id="UP001056120"/>
    </source>
</evidence>
<proteinExistence type="predicted"/>
<keyword evidence="2" id="KW-1185">Reference proteome</keyword>
<dbReference type="Proteomes" id="UP001056120">
    <property type="component" value="Linkage Group LG15"/>
</dbReference>
<sequence length="179" mass="19646">MIITATIHPIFIDDNHNNKLTNQPGFQSVLVKISAVEEKTASGILLPSTAQSKPQGGEVVAVGEGRKIGQHHVDVNVNCFNWSCASLFTVSQPLTFCRYGSANMWKTFTNLFDYFPLTALVESEIFCLHGGLSSSIETPDNIRNFYSVQEVPHEGPMCDLLWSDPDDRCGWGISPRGAG</sequence>
<reference evidence="2" key="1">
    <citation type="journal article" date="2022" name="Mol. Ecol. Resour.">
        <title>The genomes of chicory, endive, great burdock and yacon provide insights into Asteraceae palaeo-polyploidization history and plant inulin production.</title>
        <authorList>
            <person name="Fan W."/>
            <person name="Wang S."/>
            <person name="Wang H."/>
            <person name="Wang A."/>
            <person name="Jiang F."/>
            <person name="Liu H."/>
            <person name="Zhao H."/>
            <person name="Xu D."/>
            <person name="Zhang Y."/>
        </authorList>
    </citation>
    <scope>NUCLEOTIDE SEQUENCE [LARGE SCALE GENOMIC DNA]</scope>
    <source>
        <strain evidence="2">cv. Yunnan</strain>
    </source>
</reference>
<reference evidence="1 2" key="2">
    <citation type="journal article" date="2022" name="Mol. Ecol. Resour.">
        <title>The genomes of chicory, endive, great burdock and yacon provide insights into Asteraceae paleo-polyploidization history and plant inulin production.</title>
        <authorList>
            <person name="Fan W."/>
            <person name="Wang S."/>
            <person name="Wang H."/>
            <person name="Wang A."/>
            <person name="Jiang F."/>
            <person name="Liu H."/>
            <person name="Zhao H."/>
            <person name="Xu D."/>
            <person name="Zhang Y."/>
        </authorList>
    </citation>
    <scope>NUCLEOTIDE SEQUENCE [LARGE SCALE GENOMIC DNA]</scope>
    <source>
        <strain evidence="2">cv. Yunnan</strain>
        <tissue evidence="1">Leaves</tissue>
    </source>
</reference>
<accession>A0ACB9G264</accession>
<protein>
    <submittedName>
        <fullName evidence="1">Uncharacterized protein</fullName>
    </submittedName>
</protein>
<gene>
    <name evidence="1" type="ORF">L1987_46932</name>
</gene>
<organism evidence="1 2">
    <name type="scientific">Smallanthus sonchifolius</name>
    <dbReference type="NCBI Taxonomy" id="185202"/>
    <lineage>
        <taxon>Eukaryota</taxon>
        <taxon>Viridiplantae</taxon>
        <taxon>Streptophyta</taxon>
        <taxon>Embryophyta</taxon>
        <taxon>Tracheophyta</taxon>
        <taxon>Spermatophyta</taxon>
        <taxon>Magnoliopsida</taxon>
        <taxon>eudicotyledons</taxon>
        <taxon>Gunneridae</taxon>
        <taxon>Pentapetalae</taxon>
        <taxon>asterids</taxon>
        <taxon>campanulids</taxon>
        <taxon>Asterales</taxon>
        <taxon>Asteraceae</taxon>
        <taxon>Asteroideae</taxon>
        <taxon>Heliantheae alliance</taxon>
        <taxon>Millerieae</taxon>
        <taxon>Smallanthus</taxon>
    </lineage>
</organism>
<name>A0ACB9G264_9ASTR</name>
<dbReference type="EMBL" id="CM042032">
    <property type="protein sequence ID" value="KAI3777138.1"/>
    <property type="molecule type" value="Genomic_DNA"/>
</dbReference>
<comment type="caution">
    <text evidence="1">The sequence shown here is derived from an EMBL/GenBank/DDBJ whole genome shotgun (WGS) entry which is preliminary data.</text>
</comment>
<evidence type="ECO:0000313" key="1">
    <source>
        <dbReference type="EMBL" id="KAI3777138.1"/>
    </source>
</evidence>